<dbReference type="GO" id="GO:0042597">
    <property type="term" value="C:periplasmic space"/>
    <property type="evidence" value="ECO:0007669"/>
    <property type="project" value="UniProtKB-SubCell"/>
</dbReference>
<organism evidence="6 7">
    <name type="scientific">Pseudomonas nitroreducens</name>
    <dbReference type="NCBI Taxonomy" id="46680"/>
    <lineage>
        <taxon>Bacteria</taxon>
        <taxon>Pseudomonadati</taxon>
        <taxon>Pseudomonadota</taxon>
        <taxon>Gammaproteobacteria</taxon>
        <taxon>Pseudomonadales</taxon>
        <taxon>Pseudomonadaceae</taxon>
        <taxon>Pseudomonas</taxon>
    </lineage>
</organism>
<dbReference type="EMBL" id="CP049141">
    <property type="protein sequence ID" value="QIE91212.1"/>
    <property type="molecule type" value="Genomic_DNA"/>
</dbReference>
<evidence type="ECO:0000256" key="4">
    <source>
        <dbReference type="ARBA" id="ARBA00022764"/>
    </source>
</evidence>
<dbReference type="KEGG" id="pnt:G5B91_33195"/>
<keyword evidence="6" id="KW-0614">Plasmid</keyword>
<dbReference type="InterPro" id="IPR001188">
    <property type="entry name" value="Sperm_putr-bd"/>
</dbReference>
<dbReference type="SUPFAM" id="SSF53850">
    <property type="entry name" value="Periplasmic binding protein-like II"/>
    <property type="match status" value="1"/>
</dbReference>
<dbReference type="Pfam" id="PF13416">
    <property type="entry name" value="SBP_bac_8"/>
    <property type="match status" value="1"/>
</dbReference>
<feature type="chain" id="PRO_5026267706" evidence="5">
    <location>
        <begin position="21"/>
        <end position="349"/>
    </location>
</feature>
<evidence type="ECO:0000256" key="5">
    <source>
        <dbReference type="SAM" id="SignalP"/>
    </source>
</evidence>
<keyword evidence="2" id="KW-0813">Transport</keyword>
<dbReference type="RefSeq" id="WP_024766638.1">
    <property type="nucleotide sequence ID" value="NZ_CP049141.1"/>
</dbReference>
<evidence type="ECO:0000313" key="7">
    <source>
        <dbReference type="Proteomes" id="UP000501063"/>
    </source>
</evidence>
<protein>
    <submittedName>
        <fullName evidence="6">Extracellular solute-binding protein</fullName>
    </submittedName>
</protein>
<gene>
    <name evidence="6" type="ORF">G5B91_33195</name>
</gene>
<dbReference type="PANTHER" id="PTHR30222">
    <property type="entry name" value="SPERMIDINE/PUTRESCINE-BINDING PERIPLASMIC PROTEIN"/>
    <property type="match status" value="1"/>
</dbReference>
<comment type="subcellular location">
    <subcellularLocation>
        <location evidence="1">Periplasm</location>
    </subcellularLocation>
</comment>
<keyword evidence="3 5" id="KW-0732">Signal</keyword>
<dbReference type="AlphaFoldDB" id="A0A6G6J7G3"/>
<dbReference type="Proteomes" id="UP000501063">
    <property type="component" value="Plasmid pPniHBP1_2"/>
</dbReference>
<evidence type="ECO:0000256" key="3">
    <source>
        <dbReference type="ARBA" id="ARBA00022729"/>
    </source>
</evidence>
<dbReference type="InterPro" id="IPR006059">
    <property type="entry name" value="SBP"/>
</dbReference>
<geneLocation type="plasmid" evidence="7">
    <name>ppnihbp1_2</name>
</geneLocation>
<dbReference type="PRINTS" id="PR00909">
    <property type="entry name" value="SPERMDNBNDNG"/>
</dbReference>
<evidence type="ECO:0000313" key="6">
    <source>
        <dbReference type="EMBL" id="QIE91212.1"/>
    </source>
</evidence>
<dbReference type="GO" id="GO:0019808">
    <property type="term" value="F:polyamine binding"/>
    <property type="evidence" value="ECO:0007669"/>
    <property type="project" value="InterPro"/>
</dbReference>
<dbReference type="GO" id="GO:0015846">
    <property type="term" value="P:polyamine transport"/>
    <property type="evidence" value="ECO:0007669"/>
    <property type="project" value="InterPro"/>
</dbReference>
<feature type="signal peptide" evidence="5">
    <location>
        <begin position="1"/>
        <end position="20"/>
    </location>
</feature>
<sequence>MKRWLIVVALGLSIQAPIHADEVLRVYNWDAYMDPGVIQDFERSQHIKVDYRTFADANALKNALQRGESFDLVFPTDHQLQDLIKAGLIVELDSSRLKNRESLDPYLLKLIVAKGAERYAAPYMWGTVGLVVNERIAKHYYGGQLPNSWGVLFERQSTDKLAGCGVVMLNAAQEAVSLKMTYKGKRLGDSGERSIRKEVSSLLNPGFRLSPADYSSYVSQMLNGKICAAMSWDVQLHGEGEKHGLRFSVPDEGSLIFIDSMAIPKSAQHPQLAHAFIDFLLDPANVARNATFTHATPAIREALLAGKGVPARRNISRDERARLYLLDPLNENQSRALDATWPPRGVEAH</sequence>
<keyword evidence="4" id="KW-0574">Periplasm</keyword>
<evidence type="ECO:0000256" key="1">
    <source>
        <dbReference type="ARBA" id="ARBA00004418"/>
    </source>
</evidence>
<reference evidence="6 7" key="1">
    <citation type="submission" date="2020-02" db="EMBL/GenBank/DDBJ databases">
        <title>Integrative conjugative elements (ICEs) and plasmids drive adaptation of Pseudomonas nitroreducens strain HBP1 to wastewater environment.</title>
        <authorList>
            <person name="Sentchilo V."/>
            <person name="Carraro N."/>
            <person name="Bertelli C."/>
            <person name="van der Meer J.R."/>
        </authorList>
    </citation>
    <scope>NUCLEOTIDE SEQUENCE [LARGE SCALE GENOMIC DNA]</scope>
    <source>
        <strain evidence="6 7">HBP1</strain>
        <plasmid evidence="7">ppnihbp1_2</plasmid>
    </source>
</reference>
<dbReference type="Gene3D" id="3.40.190.10">
    <property type="entry name" value="Periplasmic binding protein-like II"/>
    <property type="match status" value="2"/>
</dbReference>
<dbReference type="PANTHER" id="PTHR30222:SF18">
    <property type="entry name" value="BIFUNCTIONAL POLYHYDROXYBUTYRATE SYNTHASE _ ABC TRANSPORTER PERIPLASMIC BINDING PROTEIN-RELATED"/>
    <property type="match status" value="1"/>
</dbReference>
<proteinExistence type="predicted"/>
<evidence type="ECO:0000256" key="2">
    <source>
        <dbReference type="ARBA" id="ARBA00022448"/>
    </source>
</evidence>
<name>A0A6G6J7G3_PSENT</name>
<accession>A0A6G6J7G3</accession>